<evidence type="ECO:0000256" key="1">
    <source>
        <dbReference type="SAM" id="Phobius"/>
    </source>
</evidence>
<dbReference type="AlphaFoldDB" id="A0A7W6V1N0"/>
<keyword evidence="1" id="KW-0472">Membrane</keyword>
<name>A0A7W6V1N0_9HYPH</name>
<evidence type="ECO:0000313" key="6">
    <source>
        <dbReference type="Proteomes" id="UP000524535"/>
    </source>
</evidence>
<evidence type="ECO:0000313" key="7">
    <source>
        <dbReference type="Proteomes" id="UP000576087"/>
    </source>
</evidence>
<protein>
    <submittedName>
        <fullName evidence="4">Uncharacterized protein</fullName>
    </submittedName>
</protein>
<reference evidence="5 6" key="1">
    <citation type="submission" date="2020-08" db="EMBL/GenBank/DDBJ databases">
        <title>Genomic Encyclopedia of Type Strains, Phase IV (KMG-V): Genome sequencing to study the core and pangenomes of soil and plant-associated prokaryotes.</title>
        <authorList>
            <person name="Whitman W."/>
        </authorList>
    </citation>
    <scope>NUCLEOTIDE SEQUENCE [LARGE SCALE GENOMIC DNA]</scope>
    <source>
        <strain evidence="3 6">SEMIA 444</strain>
        <strain evidence="2 5">SEMIA 448</strain>
        <strain evidence="4 7">SEMIA 452</strain>
    </source>
</reference>
<sequence>MTRRFKNYLLVFSISLAMWALVIGFIFYMW</sequence>
<dbReference type="Proteomes" id="UP000520770">
    <property type="component" value="Unassembled WGS sequence"/>
</dbReference>
<proteinExistence type="predicted"/>
<evidence type="ECO:0000313" key="4">
    <source>
        <dbReference type="EMBL" id="MBB4448270.1"/>
    </source>
</evidence>
<keyword evidence="1" id="KW-1133">Transmembrane helix</keyword>
<feature type="transmembrane region" description="Helical" evidence="1">
    <location>
        <begin position="7"/>
        <end position="29"/>
    </location>
</feature>
<dbReference type="EMBL" id="JACIGW010000005">
    <property type="protein sequence ID" value="MBB4350331.1"/>
    <property type="molecule type" value="Genomic_DNA"/>
</dbReference>
<dbReference type="EMBL" id="JACIHM010000006">
    <property type="protein sequence ID" value="MBB4448270.1"/>
    <property type="molecule type" value="Genomic_DNA"/>
</dbReference>
<dbReference type="Proteomes" id="UP000524535">
    <property type="component" value="Unassembled WGS sequence"/>
</dbReference>
<keyword evidence="6" id="KW-1185">Reference proteome</keyword>
<evidence type="ECO:0000313" key="2">
    <source>
        <dbReference type="EMBL" id="MBB4350331.1"/>
    </source>
</evidence>
<dbReference type="EMBL" id="JACIGY010000006">
    <property type="protein sequence ID" value="MBB4413637.1"/>
    <property type="molecule type" value="Genomic_DNA"/>
</dbReference>
<organism evidence="4 7">
    <name type="scientific">Aliirhizobium cellulosilyticum</name>
    <dbReference type="NCBI Taxonomy" id="393664"/>
    <lineage>
        <taxon>Bacteria</taxon>
        <taxon>Pseudomonadati</taxon>
        <taxon>Pseudomonadota</taxon>
        <taxon>Alphaproteobacteria</taxon>
        <taxon>Hyphomicrobiales</taxon>
        <taxon>Rhizobiaceae</taxon>
        <taxon>Aliirhizobium</taxon>
    </lineage>
</organism>
<dbReference type="Proteomes" id="UP000576087">
    <property type="component" value="Unassembled WGS sequence"/>
</dbReference>
<evidence type="ECO:0000313" key="5">
    <source>
        <dbReference type="Proteomes" id="UP000520770"/>
    </source>
</evidence>
<gene>
    <name evidence="3" type="ORF">GGE31_004165</name>
    <name evidence="2" type="ORF">GGE33_004096</name>
    <name evidence="4" type="ORF">GGE35_004107</name>
</gene>
<accession>A0A7W6V1N0</accession>
<keyword evidence="1" id="KW-0812">Transmembrane</keyword>
<evidence type="ECO:0000313" key="3">
    <source>
        <dbReference type="EMBL" id="MBB4413637.1"/>
    </source>
</evidence>
<comment type="caution">
    <text evidence="4">The sequence shown here is derived from an EMBL/GenBank/DDBJ whole genome shotgun (WGS) entry which is preliminary data.</text>
</comment>